<keyword evidence="2" id="KW-1185">Reference proteome</keyword>
<organism evidence="1 2">
    <name type="scientific">Apiospora hydei</name>
    <dbReference type="NCBI Taxonomy" id="1337664"/>
    <lineage>
        <taxon>Eukaryota</taxon>
        <taxon>Fungi</taxon>
        <taxon>Dikarya</taxon>
        <taxon>Ascomycota</taxon>
        <taxon>Pezizomycotina</taxon>
        <taxon>Sordariomycetes</taxon>
        <taxon>Xylariomycetidae</taxon>
        <taxon>Amphisphaeriales</taxon>
        <taxon>Apiosporaceae</taxon>
        <taxon>Apiospora</taxon>
    </lineage>
</organism>
<dbReference type="GeneID" id="92048856"/>
<sequence length="149" mass="15818">MFRGLGGVVERSAADAGSLSSSLSAGSAALNPAAATPMLVVSGVGTPLLSQTSSDGDVVATKRQGDALWRIRLLLSFRMPLELRVPSASVGELAQIKHMRNKDLVSASPQIVPHKLRRGLSGRYEELLGDRLRLIATLLPSALHFIHNT</sequence>
<evidence type="ECO:0000313" key="1">
    <source>
        <dbReference type="EMBL" id="KAK8071278.1"/>
    </source>
</evidence>
<comment type="caution">
    <text evidence="1">The sequence shown here is derived from an EMBL/GenBank/DDBJ whole genome shotgun (WGS) entry which is preliminary data.</text>
</comment>
<reference evidence="1 2" key="1">
    <citation type="submission" date="2023-01" db="EMBL/GenBank/DDBJ databases">
        <title>Analysis of 21 Apiospora genomes using comparative genomics revels a genus with tremendous synthesis potential of carbohydrate active enzymes and secondary metabolites.</title>
        <authorList>
            <person name="Sorensen T."/>
        </authorList>
    </citation>
    <scope>NUCLEOTIDE SEQUENCE [LARGE SCALE GENOMIC DNA]</scope>
    <source>
        <strain evidence="1 2">CBS 114990</strain>
    </source>
</reference>
<proteinExistence type="predicted"/>
<dbReference type="EMBL" id="JAQQWN010000008">
    <property type="protein sequence ID" value="KAK8071278.1"/>
    <property type="molecule type" value="Genomic_DNA"/>
</dbReference>
<dbReference type="RefSeq" id="XP_066665086.1">
    <property type="nucleotide sequence ID" value="XM_066815796.1"/>
</dbReference>
<dbReference type="Proteomes" id="UP001433268">
    <property type="component" value="Unassembled WGS sequence"/>
</dbReference>
<protein>
    <submittedName>
        <fullName evidence="1">Uncharacterized protein</fullName>
    </submittedName>
</protein>
<gene>
    <name evidence="1" type="ORF">PG997_011481</name>
</gene>
<accession>A0ABR1VJ61</accession>
<name>A0ABR1VJ61_9PEZI</name>
<evidence type="ECO:0000313" key="2">
    <source>
        <dbReference type="Proteomes" id="UP001433268"/>
    </source>
</evidence>